<comment type="caution">
    <text evidence="1">The sequence shown here is derived from an EMBL/GenBank/DDBJ whole genome shotgun (WGS) entry which is preliminary data.</text>
</comment>
<sequence>MLHNSPALHDSVTLRTIHLGLGLSRQNLNLASNGGPLLPLFST</sequence>
<organism evidence="1">
    <name type="scientific">mine drainage metagenome</name>
    <dbReference type="NCBI Taxonomy" id="410659"/>
    <lineage>
        <taxon>unclassified sequences</taxon>
        <taxon>metagenomes</taxon>
        <taxon>ecological metagenomes</taxon>
    </lineage>
</organism>
<gene>
    <name evidence="1" type="ORF">CARN7_2151</name>
</gene>
<protein>
    <submittedName>
        <fullName evidence="1">Uncharacterized protein</fullName>
    </submittedName>
</protein>
<name>E6QVQ8_9ZZZZ</name>
<evidence type="ECO:0000313" key="1">
    <source>
        <dbReference type="EMBL" id="CBI11331.1"/>
    </source>
</evidence>
<reference evidence="1" key="1">
    <citation type="submission" date="2009-10" db="EMBL/GenBank/DDBJ databases">
        <title>Diversity of trophic interactions inside an arsenic-rich microbial ecosystem.</title>
        <authorList>
            <person name="Bertin P.N."/>
            <person name="Heinrich-Salmeron A."/>
            <person name="Pelletier E."/>
            <person name="Goulhen-Chollet F."/>
            <person name="Arsene-Ploetze F."/>
            <person name="Gallien S."/>
            <person name="Calteau A."/>
            <person name="Vallenet D."/>
            <person name="Casiot C."/>
            <person name="Chane-Woon-Ming B."/>
            <person name="Giloteaux L."/>
            <person name="Barakat M."/>
            <person name="Bonnefoy V."/>
            <person name="Bruneel O."/>
            <person name="Chandler M."/>
            <person name="Cleiss J."/>
            <person name="Duran R."/>
            <person name="Elbaz-Poulichet F."/>
            <person name="Fonknechten N."/>
            <person name="Lauga B."/>
            <person name="Mornico D."/>
            <person name="Ortet P."/>
            <person name="Schaeffer C."/>
            <person name="Siguier P."/>
            <person name="Alexander Thil Smith A."/>
            <person name="Van Dorsselaer A."/>
            <person name="Weissenbach J."/>
            <person name="Medigue C."/>
            <person name="Le Paslier D."/>
        </authorList>
    </citation>
    <scope>NUCLEOTIDE SEQUENCE</scope>
</reference>
<dbReference type="AlphaFoldDB" id="E6QVQ8"/>
<dbReference type="EMBL" id="CABR01000135">
    <property type="protein sequence ID" value="CBI11331.1"/>
    <property type="molecule type" value="Genomic_DNA"/>
</dbReference>
<proteinExistence type="predicted"/>
<accession>E6QVQ8</accession>